<reference evidence="1" key="1">
    <citation type="submission" date="2023-01" db="EMBL/GenBank/DDBJ databases">
        <title>Genome assembly of the deep-sea coral Lophelia pertusa.</title>
        <authorList>
            <person name="Herrera S."/>
            <person name="Cordes E."/>
        </authorList>
    </citation>
    <scope>NUCLEOTIDE SEQUENCE</scope>
    <source>
        <strain evidence="1">USNM1676648</strain>
        <tissue evidence="1">Polyp</tissue>
    </source>
</reference>
<gene>
    <name evidence="1" type="ORF">OS493_023718</name>
</gene>
<evidence type="ECO:0000313" key="1">
    <source>
        <dbReference type="EMBL" id="KAJ7371687.1"/>
    </source>
</evidence>
<accession>A0A9W9YY82</accession>
<keyword evidence="2" id="KW-1185">Reference proteome</keyword>
<dbReference type="OrthoDB" id="5965909at2759"/>
<sequence>MTEQHPNQDNKNPPRTLKIKSYQEKSGCFGFSRLVGTRPNRQEEFDKLLQSSRYSQLEELYYEHVQRSNKPKLTNVLVQILQIQEVESVQEYTVNGNTFKVHVIEDTEL</sequence>
<evidence type="ECO:0000313" key="2">
    <source>
        <dbReference type="Proteomes" id="UP001163046"/>
    </source>
</evidence>
<protein>
    <submittedName>
        <fullName evidence="1">Uncharacterized protein</fullName>
    </submittedName>
</protein>
<dbReference type="EMBL" id="MU826843">
    <property type="protein sequence ID" value="KAJ7371687.1"/>
    <property type="molecule type" value="Genomic_DNA"/>
</dbReference>
<organism evidence="1 2">
    <name type="scientific">Desmophyllum pertusum</name>
    <dbReference type="NCBI Taxonomy" id="174260"/>
    <lineage>
        <taxon>Eukaryota</taxon>
        <taxon>Metazoa</taxon>
        <taxon>Cnidaria</taxon>
        <taxon>Anthozoa</taxon>
        <taxon>Hexacorallia</taxon>
        <taxon>Scleractinia</taxon>
        <taxon>Caryophylliina</taxon>
        <taxon>Caryophylliidae</taxon>
        <taxon>Desmophyllum</taxon>
    </lineage>
</organism>
<dbReference type="Proteomes" id="UP001163046">
    <property type="component" value="Unassembled WGS sequence"/>
</dbReference>
<dbReference type="AlphaFoldDB" id="A0A9W9YY82"/>
<proteinExistence type="predicted"/>
<comment type="caution">
    <text evidence="1">The sequence shown here is derived from an EMBL/GenBank/DDBJ whole genome shotgun (WGS) entry which is preliminary data.</text>
</comment>
<name>A0A9W9YY82_9CNID</name>